<dbReference type="AlphaFoldDB" id="A0AAD9NJK0"/>
<reference evidence="2" key="1">
    <citation type="journal article" date="2023" name="Mol. Biol. Evol.">
        <title>Third-Generation Sequencing Reveals the Adaptive Role of the Epigenome in Three Deep-Sea Polychaetes.</title>
        <authorList>
            <person name="Perez M."/>
            <person name="Aroh O."/>
            <person name="Sun Y."/>
            <person name="Lan Y."/>
            <person name="Juniper S.K."/>
            <person name="Young C.R."/>
            <person name="Angers B."/>
            <person name="Qian P.Y."/>
        </authorList>
    </citation>
    <scope>NUCLEOTIDE SEQUENCE</scope>
    <source>
        <strain evidence="2">R07B-5</strain>
    </source>
</reference>
<evidence type="ECO:0000256" key="1">
    <source>
        <dbReference type="SAM" id="MobiDB-lite"/>
    </source>
</evidence>
<protein>
    <submittedName>
        <fullName evidence="2">Uncharacterized protein</fullName>
    </submittedName>
</protein>
<dbReference type="EMBL" id="JAODUO010000965">
    <property type="protein sequence ID" value="KAK2172390.1"/>
    <property type="molecule type" value="Genomic_DNA"/>
</dbReference>
<evidence type="ECO:0000313" key="3">
    <source>
        <dbReference type="Proteomes" id="UP001209878"/>
    </source>
</evidence>
<dbReference type="Proteomes" id="UP001209878">
    <property type="component" value="Unassembled WGS sequence"/>
</dbReference>
<comment type="caution">
    <text evidence="2">The sequence shown here is derived from an EMBL/GenBank/DDBJ whole genome shotgun (WGS) entry which is preliminary data.</text>
</comment>
<sequence>MDWTECGSSGIDPSLVTASGGDQKDKGQLEWPQSPSDVQPHRWQCPQERQQYTVDQNDGRLTTLNTTSPKFYAAHVSSAEYEKQKKMYTALAVDSLIQSPEYQRRFTMCQMCWCSWSQGETGQDCQECGGYALSRPCPVCQGRCDSTWHRDVEMSHSQHLAHWDGVCGLPEDEKANFLLLALMDDASPDDITDDMQDLATS</sequence>
<gene>
    <name evidence="2" type="ORF">NP493_966g00003</name>
</gene>
<organism evidence="2 3">
    <name type="scientific">Ridgeia piscesae</name>
    <name type="common">Tubeworm</name>
    <dbReference type="NCBI Taxonomy" id="27915"/>
    <lineage>
        <taxon>Eukaryota</taxon>
        <taxon>Metazoa</taxon>
        <taxon>Spiralia</taxon>
        <taxon>Lophotrochozoa</taxon>
        <taxon>Annelida</taxon>
        <taxon>Polychaeta</taxon>
        <taxon>Sedentaria</taxon>
        <taxon>Canalipalpata</taxon>
        <taxon>Sabellida</taxon>
        <taxon>Siboglinidae</taxon>
        <taxon>Ridgeia</taxon>
    </lineage>
</organism>
<accession>A0AAD9NJK0</accession>
<evidence type="ECO:0000313" key="2">
    <source>
        <dbReference type="EMBL" id="KAK2172390.1"/>
    </source>
</evidence>
<name>A0AAD9NJK0_RIDPI</name>
<proteinExistence type="predicted"/>
<feature type="region of interest" description="Disordered" evidence="1">
    <location>
        <begin position="1"/>
        <end position="43"/>
    </location>
</feature>
<keyword evidence="3" id="KW-1185">Reference proteome</keyword>